<sequence length="64" mass="7312">MLSRMYCACGDRKPDNVILERNGHVKLSDHHPQQQLWALTLAEGPIDLQDTVIPESEQKQKLES</sequence>
<evidence type="ECO:0000313" key="1">
    <source>
        <dbReference type="EMBL" id="KAF7819480.1"/>
    </source>
</evidence>
<accession>A0A834TCW7</accession>
<comment type="caution">
    <text evidence="1">The sequence shown here is derived from an EMBL/GenBank/DDBJ whole genome shotgun (WGS) entry which is preliminary data.</text>
</comment>
<dbReference type="OrthoDB" id="6764942at2759"/>
<name>A0A834TCW7_9FABA</name>
<proteinExistence type="predicted"/>
<gene>
    <name evidence="1" type="ORF">G2W53_024935</name>
</gene>
<reference evidence="1" key="1">
    <citation type="submission" date="2020-09" db="EMBL/GenBank/DDBJ databases">
        <title>Genome-Enabled Discovery of Anthraquinone Biosynthesis in Senna tora.</title>
        <authorList>
            <person name="Kang S.-H."/>
            <person name="Pandey R.P."/>
            <person name="Lee C.-M."/>
            <person name="Sim J.-S."/>
            <person name="Jeong J.-T."/>
            <person name="Choi B.-S."/>
            <person name="Jung M."/>
            <person name="Ginzburg D."/>
            <person name="Zhao K."/>
            <person name="Won S.Y."/>
            <person name="Oh T.-J."/>
            <person name="Yu Y."/>
            <person name="Kim N.-H."/>
            <person name="Lee O.R."/>
            <person name="Lee T.-H."/>
            <person name="Bashyal P."/>
            <person name="Kim T.-S."/>
            <person name="Lee W.-H."/>
            <person name="Kawkins C."/>
            <person name="Kim C.-K."/>
            <person name="Kim J.S."/>
            <person name="Ahn B.O."/>
            <person name="Rhee S.Y."/>
            <person name="Sohng J.K."/>
        </authorList>
    </citation>
    <scope>NUCLEOTIDE SEQUENCE</scope>
    <source>
        <tissue evidence="1">Leaf</tissue>
    </source>
</reference>
<organism evidence="1 2">
    <name type="scientific">Senna tora</name>
    <dbReference type="NCBI Taxonomy" id="362788"/>
    <lineage>
        <taxon>Eukaryota</taxon>
        <taxon>Viridiplantae</taxon>
        <taxon>Streptophyta</taxon>
        <taxon>Embryophyta</taxon>
        <taxon>Tracheophyta</taxon>
        <taxon>Spermatophyta</taxon>
        <taxon>Magnoliopsida</taxon>
        <taxon>eudicotyledons</taxon>
        <taxon>Gunneridae</taxon>
        <taxon>Pentapetalae</taxon>
        <taxon>rosids</taxon>
        <taxon>fabids</taxon>
        <taxon>Fabales</taxon>
        <taxon>Fabaceae</taxon>
        <taxon>Caesalpinioideae</taxon>
        <taxon>Cassia clade</taxon>
        <taxon>Senna</taxon>
    </lineage>
</organism>
<evidence type="ECO:0000313" key="2">
    <source>
        <dbReference type="Proteomes" id="UP000634136"/>
    </source>
</evidence>
<dbReference type="AlphaFoldDB" id="A0A834TCW7"/>
<dbReference type="EMBL" id="JAAIUW010000008">
    <property type="protein sequence ID" value="KAF7819480.1"/>
    <property type="molecule type" value="Genomic_DNA"/>
</dbReference>
<keyword evidence="2" id="KW-1185">Reference proteome</keyword>
<dbReference type="Proteomes" id="UP000634136">
    <property type="component" value="Unassembled WGS sequence"/>
</dbReference>
<protein>
    <submittedName>
        <fullName evidence="1">Uncharacterized protein</fullName>
    </submittedName>
</protein>